<dbReference type="PANTHER" id="PTHR37422">
    <property type="entry name" value="TEICHURONIC ACID BIOSYNTHESIS PROTEIN TUAE"/>
    <property type="match status" value="1"/>
</dbReference>
<organism evidence="7 8">
    <name type="scientific">Paraburkholderia sprentiae WSM5005</name>
    <dbReference type="NCBI Taxonomy" id="754502"/>
    <lineage>
        <taxon>Bacteria</taxon>
        <taxon>Pseudomonadati</taxon>
        <taxon>Pseudomonadota</taxon>
        <taxon>Betaproteobacteria</taxon>
        <taxon>Burkholderiales</taxon>
        <taxon>Burkholderiaceae</taxon>
        <taxon>Paraburkholderia</taxon>
    </lineage>
</organism>
<dbReference type="Proteomes" id="UP000179860">
    <property type="component" value="Chromosome 1"/>
</dbReference>
<feature type="transmembrane region" description="Helical" evidence="5">
    <location>
        <begin position="115"/>
        <end position="133"/>
    </location>
</feature>
<feature type="transmembrane region" description="Helical" evidence="5">
    <location>
        <begin position="179"/>
        <end position="197"/>
    </location>
</feature>
<dbReference type="GO" id="GO:0016020">
    <property type="term" value="C:membrane"/>
    <property type="evidence" value="ECO:0007669"/>
    <property type="project" value="UniProtKB-SubCell"/>
</dbReference>
<dbReference type="InterPro" id="IPR051533">
    <property type="entry name" value="WaaL-like"/>
</dbReference>
<dbReference type="EMBL" id="CP017561">
    <property type="protein sequence ID" value="APA85378.1"/>
    <property type="molecule type" value="Genomic_DNA"/>
</dbReference>
<dbReference type="KEGG" id="pspw:BJG93_08285"/>
<sequence length="434" mass="47660">MIFASSLVWLTSALLFLAPAVNLIWRGGTGYCFFALVALALGAAIVNRRKPGYFSALRTYRWFAIGMFAFVVGIGVQQLALGYWLPREFDSMARFALAPLVFLLLRQLPSRNLRMIGWGCAAGAFAVGAWAIIDQPPGGWTDANRLNNSYTNAIPFGDTALLLAFLSVFTLGWDNPRDWRVLVPRVLALVSGGYASFLSGSRGGWVAVPVFVVLLGVQYQWFTHKKRLLIATLAIAIGATGLLSTERVQKRLAEVPNDVSMMHKGEDFTATGLRLQLWDASRMIFERHPVWGVGKGHLVDELGAMAKRGEVKAEIVNERAHSDFFSTLAEMGAVGVICLLLFYYGMAVYFWRHRHATDPAIRAASYAGLAVAASTVIFGLTIDVLVPIMVTVLLALLVATLLAVIDARKRELRSEARATPTSAVLVRETQFPRH</sequence>
<keyword evidence="3 5" id="KW-1133">Transmembrane helix</keyword>
<evidence type="ECO:0000313" key="7">
    <source>
        <dbReference type="EMBL" id="APA85378.1"/>
    </source>
</evidence>
<keyword evidence="4 5" id="KW-0472">Membrane</keyword>
<evidence type="ECO:0000256" key="4">
    <source>
        <dbReference type="ARBA" id="ARBA00023136"/>
    </source>
</evidence>
<feature type="transmembrane region" description="Helical" evidence="5">
    <location>
        <begin position="153"/>
        <end position="172"/>
    </location>
</feature>
<feature type="transmembrane region" description="Helical" evidence="5">
    <location>
        <begin position="228"/>
        <end position="245"/>
    </location>
</feature>
<keyword evidence="2 5" id="KW-0812">Transmembrane</keyword>
<reference evidence="7" key="2">
    <citation type="submission" date="2021-06" db="EMBL/GenBank/DDBJ databases">
        <authorList>
            <person name="Rogers T.H."/>
            <person name="Ramsay J.P."/>
            <person name="Wang P."/>
            <person name="Terpolilli J."/>
        </authorList>
    </citation>
    <scope>NUCLEOTIDE SEQUENCE [LARGE SCALE GENOMIC DNA]</scope>
    <source>
        <strain evidence="7">WSM5005</strain>
    </source>
</reference>
<dbReference type="PANTHER" id="PTHR37422:SF13">
    <property type="entry name" value="LIPOPOLYSACCHARIDE BIOSYNTHESIS PROTEIN PA4999-RELATED"/>
    <property type="match status" value="1"/>
</dbReference>
<proteinExistence type="predicted"/>
<keyword evidence="7" id="KW-0436">Ligase</keyword>
<name>A0A1I9YGE5_9BURK</name>
<feature type="transmembrane region" description="Helical" evidence="5">
    <location>
        <begin position="363"/>
        <end position="382"/>
    </location>
</feature>
<dbReference type="STRING" id="754502.BJG93_08285"/>
<feature type="transmembrane region" description="Helical" evidence="5">
    <location>
        <begin position="59"/>
        <end position="85"/>
    </location>
</feature>
<dbReference type="AlphaFoldDB" id="A0A1I9YGE5"/>
<dbReference type="InterPro" id="IPR007016">
    <property type="entry name" value="O-antigen_ligase-rel_domated"/>
</dbReference>
<dbReference type="GO" id="GO:0016874">
    <property type="term" value="F:ligase activity"/>
    <property type="evidence" value="ECO:0007669"/>
    <property type="project" value="UniProtKB-KW"/>
</dbReference>
<evidence type="ECO:0000256" key="2">
    <source>
        <dbReference type="ARBA" id="ARBA00022692"/>
    </source>
</evidence>
<feature type="transmembrane region" description="Helical" evidence="5">
    <location>
        <begin position="388"/>
        <end position="407"/>
    </location>
</feature>
<evidence type="ECO:0000256" key="5">
    <source>
        <dbReference type="SAM" id="Phobius"/>
    </source>
</evidence>
<evidence type="ECO:0000313" key="8">
    <source>
        <dbReference type="Proteomes" id="UP000179860"/>
    </source>
</evidence>
<feature type="transmembrane region" description="Helical" evidence="5">
    <location>
        <begin position="203"/>
        <end position="221"/>
    </location>
</feature>
<feature type="transmembrane region" description="Helical" evidence="5">
    <location>
        <begin position="331"/>
        <end position="351"/>
    </location>
</feature>
<reference evidence="7" key="1">
    <citation type="submission" date="2016-09" db="EMBL/GenBank/DDBJ databases">
        <title>The Complete Genome of Burkholderia sprentiae wsm5005.</title>
        <authorList>
            <person name="De Meyer S."/>
            <person name="Wang P."/>
            <person name="Terpolilli J."/>
        </authorList>
    </citation>
    <scope>NUCLEOTIDE SEQUENCE [LARGE SCALE GENOMIC DNA]</scope>
    <source>
        <strain evidence="7">WSM5005</strain>
    </source>
</reference>
<feature type="domain" description="O-antigen ligase-related" evidence="6">
    <location>
        <begin position="188"/>
        <end position="340"/>
    </location>
</feature>
<dbReference type="Pfam" id="PF04932">
    <property type="entry name" value="Wzy_C"/>
    <property type="match status" value="1"/>
</dbReference>
<evidence type="ECO:0000256" key="1">
    <source>
        <dbReference type="ARBA" id="ARBA00004141"/>
    </source>
</evidence>
<comment type="subcellular location">
    <subcellularLocation>
        <location evidence="1">Membrane</location>
        <topology evidence="1">Multi-pass membrane protein</topology>
    </subcellularLocation>
</comment>
<accession>A0A1I9YGE5</accession>
<keyword evidence="8" id="KW-1185">Reference proteome</keyword>
<feature type="transmembrane region" description="Helical" evidence="5">
    <location>
        <begin position="30"/>
        <end position="47"/>
    </location>
</feature>
<gene>
    <name evidence="7" type="ORF">BJG93_08285</name>
</gene>
<dbReference type="OrthoDB" id="8576060at2"/>
<dbReference type="RefSeq" id="WP_027197136.1">
    <property type="nucleotide sequence ID" value="NZ_CP017561.2"/>
</dbReference>
<feature type="transmembrane region" description="Helical" evidence="5">
    <location>
        <begin position="91"/>
        <end position="108"/>
    </location>
</feature>
<protein>
    <submittedName>
        <fullName evidence="7">O-antigen ligase family protein</fullName>
    </submittedName>
</protein>
<evidence type="ECO:0000259" key="6">
    <source>
        <dbReference type="Pfam" id="PF04932"/>
    </source>
</evidence>
<evidence type="ECO:0000256" key="3">
    <source>
        <dbReference type="ARBA" id="ARBA00022989"/>
    </source>
</evidence>